<dbReference type="EMBL" id="LN871599">
    <property type="protein sequence ID" value="CCF75198.1"/>
    <property type="molecule type" value="Genomic_DNA"/>
</dbReference>
<dbReference type="OrthoDB" id="341976at2759"/>
<reference evidence="1 2" key="2">
    <citation type="journal article" date="2013" name="PLoS ONE">
        <title>Whole genome mapping and re-organization of the nuclear and mitochondrial genomes of Babesia microti isolates.</title>
        <authorList>
            <person name="Cornillot E."/>
            <person name="Dassouli A."/>
            <person name="Garg A."/>
            <person name="Pachikara N."/>
            <person name="Randazzo S."/>
            <person name="Depoix D."/>
            <person name="Carcy B."/>
            <person name="Delbecq S."/>
            <person name="Frutos R."/>
            <person name="Silva J.C."/>
            <person name="Sutton R."/>
            <person name="Krause P.J."/>
            <person name="Mamoun C.B."/>
        </authorList>
    </citation>
    <scope>NUCLEOTIDE SEQUENCE [LARGE SCALE GENOMIC DNA]</scope>
    <source>
        <strain evidence="1 2">RI</strain>
    </source>
</reference>
<dbReference type="AlphaFoldDB" id="I7J864"/>
<dbReference type="RefSeq" id="XP_012649606.1">
    <property type="nucleotide sequence ID" value="XM_012794152.1"/>
</dbReference>
<dbReference type="GeneID" id="24425644"/>
<organism evidence="1 2">
    <name type="scientific">Babesia microti (strain RI)</name>
    <dbReference type="NCBI Taxonomy" id="1133968"/>
    <lineage>
        <taxon>Eukaryota</taxon>
        <taxon>Sar</taxon>
        <taxon>Alveolata</taxon>
        <taxon>Apicomplexa</taxon>
        <taxon>Aconoidasida</taxon>
        <taxon>Piroplasmida</taxon>
        <taxon>Babesiidae</taxon>
        <taxon>Babesia</taxon>
    </lineage>
</organism>
<reference evidence="1 2" key="1">
    <citation type="journal article" date="2012" name="Nucleic Acids Res.">
        <title>Sequencing of the smallest Apicomplexan genome from the human pathogen Babesia microti.</title>
        <authorList>
            <person name="Cornillot E."/>
            <person name="Hadj-Kaddour K."/>
            <person name="Dassouli A."/>
            <person name="Noel B."/>
            <person name="Ranwez V."/>
            <person name="Vacherie B."/>
            <person name="Augagneur Y."/>
            <person name="Bres V."/>
            <person name="Duclos A."/>
            <person name="Randazzo S."/>
            <person name="Carcy B."/>
            <person name="Debierre-Grockiego F."/>
            <person name="Delbecq S."/>
            <person name="Moubri-Menage K."/>
            <person name="Shams-Eldin H."/>
            <person name="Usmani-Brown S."/>
            <person name="Bringaud F."/>
            <person name="Wincker P."/>
            <person name="Vivares C.P."/>
            <person name="Schwarz R.T."/>
            <person name="Schetters T.P."/>
            <person name="Krause P.J."/>
            <person name="Gorenflot A."/>
            <person name="Berry V."/>
            <person name="Barbe V."/>
            <person name="Ben Mamoun C."/>
        </authorList>
    </citation>
    <scope>NUCLEOTIDE SEQUENCE [LARGE SCALE GENOMIC DNA]</scope>
    <source>
        <strain evidence="1 2">RI</strain>
    </source>
</reference>
<keyword evidence="2" id="KW-1185">Reference proteome</keyword>
<dbReference type="Proteomes" id="UP000002899">
    <property type="component" value="Chromosome IV"/>
</dbReference>
<proteinExistence type="predicted"/>
<dbReference type="KEGG" id="bmic:BmR1_04g04995"/>
<accession>I7J864</accession>
<evidence type="ECO:0000313" key="2">
    <source>
        <dbReference type="Proteomes" id="UP000002899"/>
    </source>
</evidence>
<protein>
    <submittedName>
        <fullName evidence="1">Uncharacterized protein</fullName>
    </submittedName>
</protein>
<sequence>MDCPSALQPIEEPCLVCFEDISSSNFVAYQLIQNGPWYPAKFCIYCIKQLLDTMFDRYVYSLENSNCAKEQRALLDAGPPINIIEKHAFPEACSQEVYLLWDYSTNTAMSAKLKNSLTGQKRLDFWSEKRSIFLASLQSDDEAEDD</sequence>
<dbReference type="VEuPathDB" id="PiroplasmaDB:BmR1_04g04995"/>
<evidence type="ECO:0000313" key="1">
    <source>
        <dbReference type="EMBL" id="CCF75198.1"/>
    </source>
</evidence>
<name>I7J864_BABMR</name>
<reference evidence="1 2" key="3">
    <citation type="journal article" date="2016" name="Sci. Rep.">
        <title>Genome-wide diversity and gene expression profiling of Babesia microti isolates identify polymorphic genes that mediate host-pathogen interactions.</title>
        <authorList>
            <person name="Silva J.C."/>
            <person name="Cornillot E."/>
            <person name="McCracken C."/>
            <person name="Usmani-Brown S."/>
            <person name="Dwivedi A."/>
            <person name="Ifeonu O.O."/>
            <person name="Crabtree J."/>
            <person name="Gotia H.T."/>
            <person name="Virji A.Z."/>
            <person name="Reynes C."/>
            <person name="Colinge J."/>
            <person name="Kumar V."/>
            <person name="Lawres L."/>
            <person name="Pazzi J.E."/>
            <person name="Pablo J.V."/>
            <person name="Hung C."/>
            <person name="Brancato J."/>
            <person name="Kumari P."/>
            <person name="Orvis J."/>
            <person name="Tretina K."/>
            <person name="Chibucos M."/>
            <person name="Ott S."/>
            <person name="Sadzewicz L."/>
            <person name="Sengamalay N."/>
            <person name="Shetty A.C."/>
            <person name="Su Q."/>
            <person name="Tallon L."/>
            <person name="Fraser C.M."/>
            <person name="Frutos R."/>
            <person name="Molina D.M."/>
            <person name="Krause P.J."/>
            <person name="Ben Mamoun C."/>
        </authorList>
    </citation>
    <scope>NUCLEOTIDE SEQUENCE [LARGE SCALE GENOMIC DNA]</scope>
    <source>
        <strain evidence="1 2">RI</strain>
    </source>
</reference>